<evidence type="ECO:0000313" key="2">
    <source>
        <dbReference type="EMBL" id="AZI42125.1"/>
    </source>
</evidence>
<dbReference type="AlphaFoldDB" id="A0A3G8YAE5"/>
<dbReference type="PANTHER" id="PTHR43312">
    <property type="entry name" value="D-THREO-ALDOSE 1-DEHYDROGENASE"/>
    <property type="match status" value="1"/>
</dbReference>
<dbReference type="RefSeq" id="WP_124868319.1">
    <property type="nucleotide sequence ID" value="NZ_CP034183.1"/>
</dbReference>
<evidence type="ECO:0000259" key="1">
    <source>
        <dbReference type="Pfam" id="PF00248"/>
    </source>
</evidence>
<sequence>MSAVLGYGLAAVGRPAYINVGHAADFAGGRSVDDLRRRTHTLLDAAWEAGLRYFDAARSYGLAEVFLGEWLAAHPDRRGELLIGSKWGYRYVGEWRMDAAQHEIKDHSLTTFEQQWPETLAALGGPPDLYFIHSVTPDSPALKDAALLDRLAQLGERGVTVGLSVSGPQQAQTLRAALALGGPFGAVQATWNVLERSAEDALSEAKAAGWRVVIKEALANGRLAAPAPPALRDLAEQQAFTPDALALAAALARPWAEVVLSGASTRAQLESNLSALQLIEAEFSALETLREPAEAYWQTRSQLRWN</sequence>
<dbReference type="OrthoDB" id="5522046at2"/>
<dbReference type="Proteomes" id="UP000276417">
    <property type="component" value="Chromosome 1"/>
</dbReference>
<keyword evidence="3" id="KW-1185">Reference proteome</keyword>
<dbReference type="Pfam" id="PF00248">
    <property type="entry name" value="Aldo_ket_red"/>
    <property type="match status" value="1"/>
</dbReference>
<feature type="domain" description="NADP-dependent oxidoreductase" evidence="1">
    <location>
        <begin position="41"/>
        <end position="289"/>
    </location>
</feature>
<dbReference type="InterPro" id="IPR053135">
    <property type="entry name" value="AKR2_Oxidoreductase"/>
</dbReference>
<organism evidence="2 3">
    <name type="scientific">Deinococcus psychrotolerans</name>
    <dbReference type="NCBI Taxonomy" id="2489213"/>
    <lineage>
        <taxon>Bacteria</taxon>
        <taxon>Thermotogati</taxon>
        <taxon>Deinococcota</taxon>
        <taxon>Deinococci</taxon>
        <taxon>Deinococcales</taxon>
        <taxon>Deinococcaceae</taxon>
        <taxon>Deinococcus</taxon>
    </lineage>
</organism>
<dbReference type="KEGG" id="dph:EHF33_04670"/>
<dbReference type="EMBL" id="CP034183">
    <property type="protein sequence ID" value="AZI42125.1"/>
    <property type="molecule type" value="Genomic_DNA"/>
</dbReference>
<dbReference type="InterPro" id="IPR036812">
    <property type="entry name" value="NAD(P)_OxRdtase_dom_sf"/>
</dbReference>
<name>A0A3G8YAE5_9DEIO</name>
<dbReference type="SUPFAM" id="SSF51430">
    <property type="entry name" value="NAD(P)-linked oxidoreductase"/>
    <property type="match status" value="1"/>
</dbReference>
<accession>A0A3G8YAE5</accession>
<protein>
    <submittedName>
        <fullName evidence="2">Aldo/keto reductase</fullName>
    </submittedName>
</protein>
<proteinExistence type="predicted"/>
<gene>
    <name evidence="2" type="ORF">EHF33_04670</name>
</gene>
<dbReference type="PANTHER" id="PTHR43312:SF1">
    <property type="entry name" value="NADP-DEPENDENT OXIDOREDUCTASE DOMAIN-CONTAINING PROTEIN"/>
    <property type="match status" value="1"/>
</dbReference>
<dbReference type="Gene3D" id="3.20.20.100">
    <property type="entry name" value="NADP-dependent oxidoreductase domain"/>
    <property type="match status" value="1"/>
</dbReference>
<dbReference type="InterPro" id="IPR023210">
    <property type="entry name" value="NADP_OxRdtase_dom"/>
</dbReference>
<reference evidence="2 3" key="1">
    <citation type="submission" date="2018-11" db="EMBL/GenBank/DDBJ databases">
        <title>Deinococcus shelandsis sp. nov., isolated from South Shetland Islands soil of Antarctica.</title>
        <authorList>
            <person name="Tian J."/>
        </authorList>
    </citation>
    <scope>NUCLEOTIDE SEQUENCE [LARGE SCALE GENOMIC DNA]</scope>
    <source>
        <strain evidence="2 3">S14-83T</strain>
    </source>
</reference>
<evidence type="ECO:0000313" key="3">
    <source>
        <dbReference type="Proteomes" id="UP000276417"/>
    </source>
</evidence>